<proteinExistence type="predicted"/>
<dbReference type="EMBL" id="BKCJ011254316">
    <property type="protein sequence ID" value="GFD10743.1"/>
    <property type="molecule type" value="Genomic_DNA"/>
</dbReference>
<protein>
    <recommendedName>
        <fullName evidence="3">Reverse transcriptase domain-containing protein</fullName>
    </recommendedName>
</protein>
<name>A0A699TLV0_TANCI</name>
<evidence type="ECO:0000256" key="1">
    <source>
        <dbReference type="SAM" id="MobiDB-lite"/>
    </source>
</evidence>
<dbReference type="AlphaFoldDB" id="A0A699TLV0"/>
<feature type="non-terminal residue" evidence="2">
    <location>
        <position position="1"/>
    </location>
</feature>
<reference evidence="2" key="1">
    <citation type="journal article" date="2019" name="Sci. Rep.">
        <title>Draft genome of Tanacetum cinerariifolium, the natural source of mosquito coil.</title>
        <authorList>
            <person name="Yamashiro T."/>
            <person name="Shiraishi A."/>
            <person name="Satake H."/>
            <person name="Nakayama K."/>
        </authorList>
    </citation>
    <scope>NUCLEOTIDE SEQUENCE</scope>
</reference>
<feature type="region of interest" description="Disordered" evidence="1">
    <location>
        <begin position="1"/>
        <end position="22"/>
    </location>
</feature>
<accession>A0A699TLV0</accession>
<organism evidence="2">
    <name type="scientific">Tanacetum cinerariifolium</name>
    <name type="common">Dalmatian daisy</name>
    <name type="synonym">Chrysanthemum cinerariifolium</name>
    <dbReference type="NCBI Taxonomy" id="118510"/>
    <lineage>
        <taxon>Eukaryota</taxon>
        <taxon>Viridiplantae</taxon>
        <taxon>Streptophyta</taxon>
        <taxon>Embryophyta</taxon>
        <taxon>Tracheophyta</taxon>
        <taxon>Spermatophyta</taxon>
        <taxon>Magnoliopsida</taxon>
        <taxon>eudicotyledons</taxon>
        <taxon>Gunneridae</taxon>
        <taxon>Pentapetalae</taxon>
        <taxon>asterids</taxon>
        <taxon>campanulids</taxon>
        <taxon>Asterales</taxon>
        <taxon>Asteraceae</taxon>
        <taxon>Asteroideae</taxon>
        <taxon>Anthemideae</taxon>
        <taxon>Anthemidinae</taxon>
        <taxon>Tanacetum</taxon>
    </lineage>
</organism>
<evidence type="ECO:0000313" key="2">
    <source>
        <dbReference type="EMBL" id="GFD10743.1"/>
    </source>
</evidence>
<evidence type="ECO:0008006" key="3">
    <source>
        <dbReference type="Google" id="ProtNLM"/>
    </source>
</evidence>
<sequence length="200" mass="22543">VSENSEAEIESLSPSHIPIKDNDSFMKEIDVSFNPDDPMPPSIEEDDYDSKRDILILKDLPSNDTLLLPVIESYHFVIPSFSHPPAKPPDGNTGILNIKMRGDNSEQKVPMPGLTITRVLNQEKSPDLLSHRSLKIFQLSAKCPMIIHGKNIPILDVPLFHFYPPDQFKYGGNWFKLSDLKQALCGRHPMLIRSLVSSNE</sequence>
<gene>
    <name evidence="2" type="ORF">Tci_882712</name>
</gene>
<comment type="caution">
    <text evidence="2">The sequence shown here is derived from an EMBL/GenBank/DDBJ whole genome shotgun (WGS) entry which is preliminary data.</text>
</comment>